<keyword evidence="7" id="KW-1185">Reference proteome</keyword>
<accession>A0A813MJJ1</accession>
<comment type="caution">
    <text evidence="4">The sequence shown here is derived from an EMBL/GenBank/DDBJ whole genome shotgun (WGS) entry which is preliminary data.</text>
</comment>
<dbReference type="PANTHER" id="PTHR18934">
    <property type="entry name" value="ATP-DEPENDENT RNA HELICASE"/>
    <property type="match status" value="1"/>
</dbReference>
<evidence type="ECO:0000256" key="1">
    <source>
        <dbReference type="SAM" id="Coils"/>
    </source>
</evidence>
<dbReference type="Proteomes" id="UP000663870">
    <property type="component" value="Unassembled WGS sequence"/>
</dbReference>
<dbReference type="EMBL" id="CAJNOH010000001">
    <property type="protein sequence ID" value="CAF0719954.1"/>
    <property type="molecule type" value="Genomic_DNA"/>
</dbReference>
<dbReference type="SUPFAM" id="SSF52540">
    <property type="entry name" value="P-loop containing nucleoside triphosphate hydrolases"/>
    <property type="match status" value="1"/>
</dbReference>
<dbReference type="Gene3D" id="3.40.50.300">
    <property type="entry name" value="P-loop containing nucleotide triphosphate hydrolases"/>
    <property type="match status" value="2"/>
</dbReference>
<feature type="domain" description="Helicase ATP-binding" evidence="2">
    <location>
        <begin position="421"/>
        <end position="614"/>
    </location>
</feature>
<sequence>MPVSDSSIFNQDQLISNLQLLNNIGRLLEIDSSQIDNGEIFLTKLRKLQNIYYITQNRLDTFDIILPTIQQNYIEMTNLAKILHEKQQKIINCQNEKFDEYESTRMMTMAEMKFIENKLQALDINTKPPVTHTQIEKLQQDVDNSRCEYEILKQQIAHWMPCDEPTIDSLTNKVESVRDELRSIEDEISIILDMRHNQQYHRRQHSTKLNSNDYDLCATGGDDDQFSSNIPYRMINTNIDSVVDYLSDDESDSEMPAGYNLDIPNPVREVIRQMLDNYMNDDKSNTEIEFPSSLFCHERIFVRQQAQQRNLICRTLGRGASRVIAVSKSTNESILNNNNDSNKQITFSLNNLQLIHDINIYLQSCPISAEDNDLLQAKIQKTPSSLNDWYYCTLLRSGNPIAKISDIKSRIPDQKFLSPEHFIRLLPIDKSPTRDNLLHLIESNKMIFLSGPPGIGKSIRICQYLNDDHFDKQWPIRILHSCTNSLAAYALSTILSSFNQSIDCFTFDNMSLIAESTSLITITTHEFLLHTLISGDYLLKSSITHLIIDDVHKRSHTLDMLLAYLKDTQHKFRYLKIILIQTTIPFDTLVKYFGNIATHTIDMNGIMNEKIEEIFLDQILFDIQQIDQKKCLSIANYGMQLLDHWCHLAEQSSIHHQISSLIICDSCQNIYSLLEQNMTADEKYLSNLIGRCFINGLIEDFELMMNFIIQYPNKCNYQHPLTLVTPLMCISMWSIKTFIERLLLIDGLLINLRAVNNFSAIDFTRKFATNETIDLLESNLTHDPLVLEQLLSLTDNNSNSIASIALMKYYLQTRKFDDIIDYELILSIVKRVCQIRSGHILVFLPSLDEISTMADLVLNTNFSNEFQIEVHTILNSTSWSLMNNDCLRLLILCDASCETGVPFRNISCVIDTGITLEKCYHTTTSKFLPKYNWISQTSATERKHRANVEEGGICYRLYPHYLFNEKINENINAEMARQPLLENIMQAKLFAWTNCSVAEFMLKLPFPPPFAIVRAGISQLKSLDLFDKWEDLVELGAYCLALPIVELPYAMMIVYAHLFKCLQPILIIVSTLITGDPFQSKSNIRCSSEFKQRLASNKNSDHFVFFQLYLQWEQSIDKKQFCINHNIKYFRMKQIDCFKKSIIDFLRNINFSNFFYSNNNENIDLNENSSCWPLIQAILVRCLPQNLLIYDQQWLSNRNELVIFDQSSILNNIQWNEQEKIRYVICDDLIRSTKGLFLGKYCTLIEDIVLLFFGTINDTLKLNDYQIILTDNNNNLFKLRTKLNACIKRKLQSLGCDNDTTNDYHSFDLLVQIFSNIK</sequence>
<dbReference type="EMBL" id="CAJNOL010000026">
    <property type="protein sequence ID" value="CAF0760812.1"/>
    <property type="molecule type" value="Genomic_DNA"/>
</dbReference>
<dbReference type="Gene3D" id="1.20.120.1080">
    <property type="match status" value="1"/>
</dbReference>
<proteinExistence type="predicted"/>
<dbReference type="InterPro" id="IPR014001">
    <property type="entry name" value="Helicase_ATP-bd"/>
</dbReference>
<feature type="coiled-coil region" evidence="1">
    <location>
        <begin position="135"/>
        <end position="187"/>
    </location>
</feature>
<evidence type="ECO:0000313" key="6">
    <source>
        <dbReference type="Proteomes" id="UP000663854"/>
    </source>
</evidence>
<dbReference type="PANTHER" id="PTHR18934:SF213">
    <property type="entry name" value="3'-5' RNA HELICASE YTHDC2"/>
    <property type="match status" value="1"/>
</dbReference>
<evidence type="ECO:0000259" key="3">
    <source>
        <dbReference type="SMART" id="SM00847"/>
    </source>
</evidence>
<dbReference type="InterPro" id="IPR007502">
    <property type="entry name" value="Helicase-assoc_dom"/>
</dbReference>
<organism evidence="4 6">
    <name type="scientific">Rotaria sordida</name>
    <dbReference type="NCBI Taxonomy" id="392033"/>
    <lineage>
        <taxon>Eukaryota</taxon>
        <taxon>Metazoa</taxon>
        <taxon>Spiralia</taxon>
        <taxon>Gnathifera</taxon>
        <taxon>Rotifera</taxon>
        <taxon>Eurotatoria</taxon>
        <taxon>Bdelloidea</taxon>
        <taxon>Philodinida</taxon>
        <taxon>Philodinidae</taxon>
        <taxon>Rotaria</taxon>
    </lineage>
</organism>
<evidence type="ECO:0000313" key="7">
    <source>
        <dbReference type="Proteomes" id="UP000663870"/>
    </source>
</evidence>
<reference evidence="4" key="1">
    <citation type="submission" date="2021-02" db="EMBL/GenBank/DDBJ databases">
        <authorList>
            <person name="Nowell W R."/>
        </authorList>
    </citation>
    <scope>NUCLEOTIDE SEQUENCE</scope>
</reference>
<protein>
    <submittedName>
        <fullName evidence="4">Uncharacterized protein</fullName>
    </submittedName>
</protein>
<keyword evidence="1" id="KW-0175">Coiled coil</keyword>
<dbReference type="GO" id="GO:0003723">
    <property type="term" value="F:RNA binding"/>
    <property type="evidence" value="ECO:0007669"/>
    <property type="project" value="TreeGrafter"/>
</dbReference>
<dbReference type="Pfam" id="PF21010">
    <property type="entry name" value="HA2_C"/>
    <property type="match status" value="1"/>
</dbReference>
<dbReference type="SMART" id="SM00487">
    <property type="entry name" value="DEXDc"/>
    <property type="match status" value="1"/>
</dbReference>
<name>A0A813MJJ1_9BILA</name>
<gene>
    <name evidence="5" type="ORF">JXQ802_LOCUS2185</name>
    <name evidence="4" type="ORF">PYM288_LOCUS78</name>
</gene>
<dbReference type="InterPro" id="IPR027417">
    <property type="entry name" value="P-loop_NTPase"/>
</dbReference>
<dbReference type="Proteomes" id="UP000663854">
    <property type="component" value="Unassembled WGS sequence"/>
</dbReference>
<dbReference type="SMART" id="SM00847">
    <property type="entry name" value="HA2"/>
    <property type="match status" value="1"/>
</dbReference>
<evidence type="ECO:0000313" key="5">
    <source>
        <dbReference type="EMBL" id="CAF0760812.1"/>
    </source>
</evidence>
<feature type="domain" description="Helicase-associated" evidence="3">
    <location>
        <begin position="1015"/>
        <end position="1106"/>
    </location>
</feature>
<evidence type="ECO:0000259" key="2">
    <source>
        <dbReference type="SMART" id="SM00487"/>
    </source>
</evidence>
<dbReference type="InterPro" id="IPR036867">
    <property type="entry name" value="R3H_dom_sf"/>
</dbReference>
<dbReference type="Gene3D" id="3.30.1370.50">
    <property type="entry name" value="R3H-like domain"/>
    <property type="match status" value="1"/>
</dbReference>
<evidence type="ECO:0000313" key="4">
    <source>
        <dbReference type="EMBL" id="CAF0719954.1"/>
    </source>
</evidence>
<dbReference type="GO" id="GO:0004386">
    <property type="term" value="F:helicase activity"/>
    <property type="evidence" value="ECO:0007669"/>
    <property type="project" value="TreeGrafter"/>
</dbReference>